<dbReference type="Pfam" id="PF04072">
    <property type="entry name" value="LCM"/>
    <property type="match status" value="1"/>
</dbReference>
<dbReference type="Proteomes" id="UP000267268">
    <property type="component" value="Chromosome 1"/>
</dbReference>
<organism evidence="5 6">
    <name type="scientific">Flammeovirga pectinis</name>
    <dbReference type="NCBI Taxonomy" id="2494373"/>
    <lineage>
        <taxon>Bacteria</taxon>
        <taxon>Pseudomonadati</taxon>
        <taxon>Bacteroidota</taxon>
        <taxon>Cytophagia</taxon>
        <taxon>Cytophagales</taxon>
        <taxon>Flammeovirgaceae</taxon>
        <taxon>Flammeovirga</taxon>
    </lineage>
</organism>
<dbReference type="GO" id="GO:0008168">
    <property type="term" value="F:methyltransferase activity"/>
    <property type="evidence" value="ECO:0007669"/>
    <property type="project" value="UniProtKB-UniRule"/>
</dbReference>
<gene>
    <name evidence="5" type="ORF">EI427_17085</name>
</gene>
<comment type="function">
    <text evidence="4">Exhibits S-adenosyl-L-methionine-dependent methyltransferase activity.</text>
</comment>
<keyword evidence="3 5" id="KW-0808">Transferase</keyword>
<dbReference type="Gene3D" id="3.40.50.150">
    <property type="entry name" value="Vaccinia Virus protein VP39"/>
    <property type="match status" value="1"/>
</dbReference>
<dbReference type="RefSeq" id="WP_126617019.1">
    <property type="nucleotide sequence ID" value="NZ_CP034562.1"/>
</dbReference>
<accession>A0A3S9P6Q5</accession>
<evidence type="ECO:0000256" key="4">
    <source>
        <dbReference type="RuleBase" id="RU362030"/>
    </source>
</evidence>
<evidence type="ECO:0000256" key="2">
    <source>
        <dbReference type="ARBA" id="ARBA00022603"/>
    </source>
</evidence>
<dbReference type="PANTHER" id="PTHR43619">
    <property type="entry name" value="S-ADENOSYL-L-METHIONINE-DEPENDENT METHYLTRANSFERASE YKTD-RELATED"/>
    <property type="match status" value="1"/>
</dbReference>
<reference evidence="5 6" key="1">
    <citation type="submission" date="2018-12" db="EMBL/GenBank/DDBJ databases">
        <title>Flammeovirga pectinis sp. nov., isolated from the gut of the Korean scallop, Patinopecten yessoensis.</title>
        <authorList>
            <person name="Bae J.-W."/>
            <person name="Jeong Y.-S."/>
            <person name="Kang W."/>
        </authorList>
    </citation>
    <scope>NUCLEOTIDE SEQUENCE [LARGE SCALE GENOMIC DNA]</scope>
    <source>
        <strain evidence="5 6">L12M1</strain>
    </source>
</reference>
<evidence type="ECO:0000313" key="6">
    <source>
        <dbReference type="Proteomes" id="UP000267268"/>
    </source>
</evidence>
<dbReference type="OrthoDB" id="9806164at2"/>
<dbReference type="GO" id="GO:0032259">
    <property type="term" value="P:methylation"/>
    <property type="evidence" value="ECO:0007669"/>
    <property type="project" value="UniProtKB-KW"/>
</dbReference>
<dbReference type="AlphaFoldDB" id="A0A3S9P6Q5"/>
<name>A0A3S9P6Q5_9BACT</name>
<dbReference type="InterPro" id="IPR007213">
    <property type="entry name" value="Ppm1/Ppm2/Tcmp"/>
</dbReference>
<comment type="similarity">
    <text evidence="1 4">Belongs to the UPF0677 family.</text>
</comment>
<evidence type="ECO:0000256" key="1">
    <source>
        <dbReference type="ARBA" id="ARBA00008138"/>
    </source>
</evidence>
<protein>
    <recommendedName>
        <fullName evidence="4">S-adenosyl-L-methionine-dependent methyltransferase</fullName>
        <ecNumber evidence="4">2.1.1.-</ecNumber>
    </recommendedName>
</protein>
<dbReference type="InterPro" id="IPR011610">
    <property type="entry name" value="SAM_mthyl_Trfase_ML2640-like"/>
</dbReference>
<evidence type="ECO:0000256" key="3">
    <source>
        <dbReference type="ARBA" id="ARBA00022679"/>
    </source>
</evidence>
<keyword evidence="6" id="KW-1185">Reference proteome</keyword>
<proteinExistence type="inferred from homology"/>
<sequence length="293" mass="34268">MKIYTKEAGKTGVKPTANVGFEQSFPIQQRIINDDLAPKLFSGMNGFWIKISKYASIRTFLVNLTEKLMPGGWSMFLVRKRYIDSKLIETIENYDIHNVVNLGAGMDTRLYRFPILQNKKCYEMDQTESVNSKRKAIVKALGVFPQYVQQVPINFIKESIDEKMKSNGYNPEEKTFFIWEAVSQYLDMPNLEKTFDFFSNSPKGSFLAFTYVLKDFVEGKNLFNQKVLYKLTVRNNLWISCFNPNEIKGFLEKYNWELIEDVSYRELDNWYVKPTGRKLGVCDVERVVFARKK</sequence>
<dbReference type="KEGG" id="fll:EI427_17085"/>
<dbReference type="EMBL" id="CP034562">
    <property type="protein sequence ID" value="AZQ63878.1"/>
    <property type="molecule type" value="Genomic_DNA"/>
</dbReference>
<evidence type="ECO:0000313" key="5">
    <source>
        <dbReference type="EMBL" id="AZQ63878.1"/>
    </source>
</evidence>
<dbReference type="PANTHER" id="PTHR43619:SF2">
    <property type="entry name" value="S-ADENOSYL-L-METHIONINE-DEPENDENT METHYLTRANSFERASES SUPERFAMILY PROTEIN"/>
    <property type="match status" value="1"/>
</dbReference>
<dbReference type="InterPro" id="IPR029063">
    <property type="entry name" value="SAM-dependent_MTases_sf"/>
</dbReference>
<keyword evidence="4" id="KW-0949">S-adenosyl-L-methionine</keyword>
<dbReference type="SUPFAM" id="SSF53335">
    <property type="entry name" value="S-adenosyl-L-methionine-dependent methyltransferases"/>
    <property type="match status" value="1"/>
</dbReference>
<keyword evidence="2 4" id="KW-0489">Methyltransferase</keyword>
<dbReference type="NCBIfam" id="TIGR00027">
    <property type="entry name" value="mthyl_TIGR00027"/>
    <property type="match status" value="1"/>
</dbReference>
<dbReference type="EC" id="2.1.1.-" evidence="4"/>